<feature type="domain" description="ABC transporter" evidence="5">
    <location>
        <begin position="4"/>
        <end position="230"/>
    </location>
</feature>
<keyword evidence="7" id="KW-1185">Reference proteome</keyword>
<evidence type="ECO:0000313" key="7">
    <source>
        <dbReference type="Proteomes" id="UP001527181"/>
    </source>
</evidence>
<keyword evidence="2" id="KW-0547">Nucleotide-binding</keyword>
<dbReference type="SMART" id="SM00382">
    <property type="entry name" value="AAA"/>
    <property type="match status" value="1"/>
</dbReference>
<sequence length="356" mass="40512">MNVIKLSNLTKRYGVQRGIDDVNLEVKQGEIFGFIGPNGAGKSTTLRTMMQLLRPTTGTVELFGEVMRRERPDVRRKIGYLPSEVHYNEDVTGKEVLDFAARMNGLSLQDTHAMNLAERLKLDVSKRVKSYSLGNRKKLGIVQCLLHQPDLIVLDEPTSGLDPLMQHTFFQILKEYHDRGATIFFSTHILSEVEKLCSRVAFIREGKLLRVCEVDAIPGKDQRIAHVQFKRQGDCIEAYQLRDIDPDAVYDGIEHRLLLQGDLHLALQRIAAYELKDVRIEQPSLEELFMAEYDVRGNRGIPAQGQVKQLSQAKHSSERTEEQLSQAKHQQEETEEQSPQIGHSRERSDERKGGEA</sequence>
<dbReference type="SUPFAM" id="SSF52540">
    <property type="entry name" value="P-loop containing nucleoside triphosphate hydrolases"/>
    <property type="match status" value="1"/>
</dbReference>
<accession>A0ABT4H3R1</accession>
<keyword evidence="1" id="KW-0813">Transport</keyword>
<dbReference type="InterPro" id="IPR051782">
    <property type="entry name" value="ABC_Transporter_VariousFunc"/>
</dbReference>
<dbReference type="CDD" id="cd03230">
    <property type="entry name" value="ABC_DR_subfamily_A"/>
    <property type="match status" value="1"/>
</dbReference>
<comment type="caution">
    <text evidence="6">The sequence shown here is derived from an EMBL/GenBank/DDBJ whole genome shotgun (WGS) entry which is preliminary data.</text>
</comment>
<keyword evidence="3 6" id="KW-0067">ATP-binding</keyword>
<dbReference type="Gene3D" id="3.40.50.300">
    <property type="entry name" value="P-loop containing nucleotide triphosphate hydrolases"/>
    <property type="match status" value="1"/>
</dbReference>
<dbReference type="InterPro" id="IPR017871">
    <property type="entry name" value="ABC_transporter-like_CS"/>
</dbReference>
<name>A0ABT4H3R1_PAEAL</name>
<dbReference type="InterPro" id="IPR003593">
    <property type="entry name" value="AAA+_ATPase"/>
</dbReference>
<dbReference type="EMBL" id="JAMDNP010000058">
    <property type="protein sequence ID" value="MCY9763580.1"/>
    <property type="molecule type" value="Genomic_DNA"/>
</dbReference>
<dbReference type="InterPro" id="IPR027417">
    <property type="entry name" value="P-loop_NTPase"/>
</dbReference>
<evidence type="ECO:0000256" key="2">
    <source>
        <dbReference type="ARBA" id="ARBA00022741"/>
    </source>
</evidence>
<feature type="compositionally biased region" description="Basic and acidic residues" evidence="4">
    <location>
        <begin position="343"/>
        <end position="356"/>
    </location>
</feature>
<dbReference type="PANTHER" id="PTHR42939">
    <property type="entry name" value="ABC TRANSPORTER ATP-BINDING PROTEIN ALBC-RELATED"/>
    <property type="match status" value="1"/>
</dbReference>
<dbReference type="PROSITE" id="PS50893">
    <property type="entry name" value="ABC_TRANSPORTER_2"/>
    <property type="match status" value="1"/>
</dbReference>
<organism evidence="6 7">
    <name type="scientific">Paenibacillus alvei</name>
    <name type="common">Bacillus alvei</name>
    <dbReference type="NCBI Taxonomy" id="44250"/>
    <lineage>
        <taxon>Bacteria</taxon>
        <taxon>Bacillati</taxon>
        <taxon>Bacillota</taxon>
        <taxon>Bacilli</taxon>
        <taxon>Bacillales</taxon>
        <taxon>Paenibacillaceae</taxon>
        <taxon>Paenibacillus</taxon>
    </lineage>
</organism>
<dbReference type="Proteomes" id="UP001527181">
    <property type="component" value="Unassembled WGS sequence"/>
</dbReference>
<evidence type="ECO:0000256" key="3">
    <source>
        <dbReference type="ARBA" id="ARBA00022840"/>
    </source>
</evidence>
<dbReference type="InterPro" id="IPR003439">
    <property type="entry name" value="ABC_transporter-like_ATP-bd"/>
</dbReference>
<dbReference type="PROSITE" id="PS00211">
    <property type="entry name" value="ABC_TRANSPORTER_1"/>
    <property type="match status" value="1"/>
</dbReference>
<protein>
    <submittedName>
        <fullName evidence="6">ABC transporter ATP-binding protein</fullName>
    </submittedName>
</protein>
<evidence type="ECO:0000256" key="1">
    <source>
        <dbReference type="ARBA" id="ARBA00022448"/>
    </source>
</evidence>
<evidence type="ECO:0000259" key="5">
    <source>
        <dbReference type="PROSITE" id="PS50893"/>
    </source>
</evidence>
<dbReference type="PANTHER" id="PTHR42939:SF1">
    <property type="entry name" value="ABC TRANSPORTER ATP-BINDING PROTEIN ALBC-RELATED"/>
    <property type="match status" value="1"/>
</dbReference>
<feature type="region of interest" description="Disordered" evidence="4">
    <location>
        <begin position="305"/>
        <end position="356"/>
    </location>
</feature>
<proteinExistence type="predicted"/>
<reference evidence="6 7" key="1">
    <citation type="submission" date="2022-05" db="EMBL/GenBank/DDBJ databases">
        <title>Genome Sequencing of Bee-Associated Microbes.</title>
        <authorList>
            <person name="Dunlap C."/>
        </authorList>
    </citation>
    <scope>NUCLEOTIDE SEQUENCE [LARGE SCALE GENOMIC DNA]</scope>
    <source>
        <strain evidence="6 7">NRRL B-04010</strain>
    </source>
</reference>
<dbReference type="RefSeq" id="WP_268600560.1">
    <property type="nucleotide sequence ID" value="NZ_JAMDNP010000058.1"/>
</dbReference>
<dbReference type="GO" id="GO:0005524">
    <property type="term" value="F:ATP binding"/>
    <property type="evidence" value="ECO:0007669"/>
    <property type="project" value="UniProtKB-KW"/>
</dbReference>
<dbReference type="Pfam" id="PF00005">
    <property type="entry name" value="ABC_tran"/>
    <property type="match status" value="1"/>
</dbReference>
<evidence type="ECO:0000256" key="4">
    <source>
        <dbReference type="SAM" id="MobiDB-lite"/>
    </source>
</evidence>
<gene>
    <name evidence="6" type="ORF">M5X12_24020</name>
</gene>
<evidence type="ECO:0000313" key="6">
    <source>
        <dbReference type="EMBL" id="MCY9763580.1"/>
    </source>
</evidence>